<evidence type="ECO:0000256" key="2">
    <source>
        <dbReference type="SAM" id="SignalP"/>
    </source>
</evidence>
<feature type="signal peptide" evidence="2">
    <location>
        <begin position="1"/>
        <end position="39"/>
    </location>
</feature>
<dbReference type="PANTHER" id="PTHR30332">
    <property type="entry name" value="PROBABLE GENERAL SECRETION PATHWAY PROTEIN D"/>
    <property type="match status" value="1"/>
</dbReference>
<proteinExistence type="inferred from homology"/>
<dbReference type="InterPro" id="IPR004846">
    <property type="entry name" value="T2SS/T3SS_dom"/>
</dbReference>
<dbReference type="SMART" id="SM00749">
    <property type="entry name" value="BON"/>
    <property type="match status" value="1"/>
</dbReference>
<dbReference type="InterPro" id="IPR050810">
    <property type="entry name" value="Bact_Secretion_Sys_Channel"/>
</dbReference>
<sequence>MSRPVNLPSVKASMSASRRLLTASVAALLALTSTAPVFADGPIGGSHTYRPPARVTRAPAAAPAPVMVRAEDQVARIVMTADQTAATLELAKGKSAIVELPSEVRDLLVTNPQIADAVLRDKRRIYIVGLAEGTTDAAFFDTAGRRILSLSIRVSQPVDQLAAMLGKILPDAKITVSPIRDSVVLSGTVRTASEAESAARIAAQFVGSPEKVLNMISVAGKDQVMLQVRIVEVQRNVIKQLGVDLNAVIGQLGETQYTFGMAPGYGVNGSLLGGVTGGYKMDTTKQPVMQTPCTGPGWTAGSLCPVVARGGGNSDTATIQSTAGDPGLNSAKGMIQAFERVGLVRTLAEPNLAAVSGESGKFLVGGEFPVPTGSDTSGKVTIEFKPYGVGLGYTPVVLSGGRISLKLSTEVSELSSLGAFSMSTGTSSGSTNLTVPGLSVRRVESTVELPSGGSLMLAGLLQQTTKETIDSLPGMTSMPILGSLFRSRDFLNNQTELVVIITPYIIDPTRPQNLQTPADGLQFASDMGTVLLGRLNKVVKAPAGANAGRAYQGPVGYVIE</sequence>
<dbReference type="Pfam" id="PF04972">
    <property type="entry name" value="BON"/>
    <property type="match status" value="1"/>
</dbReference>
<comment type="similarity">
    <text evidence="1">Belongs to the bacterial secretin family.</text>
</comment>
<evidence type="ECO:0000256" key="1">
    <source>
        <dbReference type="RuleBase" id="RU004003"/>
    </source>
</evidence>
<keyword evidence="5" id="KW-1185">Reference proteome</keyword>
<dbReference type="PRINTS" id="PR00811">
    <property type="entry name" value="BCTERIALGSPD"/>
</dbReference>
<dbReference type="OrthoDB" id="9775455at2"/>
<dbReference type="HOGENOM" id="CLU_017952_2_0_5"/>
<dbReference type="PATRIC" id="fig|565050.3.peg.2966"/>
<dbReference type="AlphaFoldDB" id="A0A0H3CC36"/>
<dbReference type="GO" id="GO:0015627">
    <property type="term" value="C:type II protein secretion system complex"/>
    <property type="evidence" value="ECO:0007669"/>
    <property type="project" value="TreeGrafter"/>
</dbReference>
<protein>
    <submittedName>
        <fullName evidence="4">Outer membrane pilus secretion channel CpaC</fullName>
    </submittedName>
</protein>
<dbReference type="PhylomeDB" id="A0A0H3CC36"/>
<dbReference type="InterPro" id="IPR014004">
    <property type="entry name" value="Transpt-assoc_nodulatn_dom_bac"/>
</dbReference>
<feature type="chain" id="PRO_5002605971" evidence="2">
    <location>
        <begin position="40"/>
        <end position="560"/>
    </location>
</feature>
<accession>A0A0H3CC36</accession>
<dbReference type="InterPro" id="IPR001775">
    <property type="entry name" value="GspD/PilQ"/>
</dbReference>
<dbReference type="EMBL" id="CP001340">
    <property type="protein sequence ID" value="ACL96505.1"/>
    <property type="molecule type" value="Genomic_DNA"/>
</dbReference>
<evidence type="ECO:0000313" key="4">
    <source>
        <dbReference type="EMBL" id="ACL96505.1"/>
    </source>
</evidence>
<dbReference type="GO" id="GO:0009306">
    <property type="term" value="P:protein secretion"/>
    <property type="evidence" value="ECO:0007669"/>
    <property type="project" value="InterPro"/>
</dbReference>
<dbReference type="RefSeq" id="WP_010920782.1">
    <property type="nucleotide sequence ID" value="NC_011916.1"/>
</dbReference>
<reference evidence="4 5" key="1">
    <citation type="journal article" date="2010" name="J. Bacteriol.">
        <title>The genetic basis of laboratory adaptation in Caulobacter crescentus.</title>
        <authorList>
            <person name="Marks M.E."/>
            <person name="Castro-Rojas C.M."/>
            <person name="Teiling C."/>
            <person name="Du L."/>
            <person name="Kapatral V."/>
            <person name="Walunas T.L."/>
            <person name="Crosson S."/>
        </authorList>
    </citation>
    <scope>NUCLEOTIDE SEQUENCE [LARGE SCALE GENOMIC DNA]</scope>
    <source>
        <strain evidence="5">NA1000 / CB15N</strain>
    </source>
</reference>
<evidence type="ECO:0000259" key="3">
    <source>
        <dbReference type="PROSITE" id="PS50914"/>
    </source>
</evidence>
<dbReference type="Proteomes" id="UP000001364">
    <property type="component" value="Chromosome"/>
</dbReference>
<dbReference type="Pfam" id="PF00263">
    <property type="entry name" value="Secretin"/>
    <property type="match status" value="1"/>
</dbReference>
<name>A0A0H3CC36_CAUVN</name>
<dbReference type="RefSeq" id="YP_002518413.1">
    <property type="nucleotide sequence ID" value="NC_011916.1"/>
</dbReference>
<dbReference type="KEGG" id="ccs:CCNA_03040"/>
<dbReference type="PANTHER" id="PTHR30332:SF17">
    <property type="entry name" value="TYPE IV PILIATION SYSTEM PROTEIN DR_0774-RELATED"/>
    <property type="match status" value="1"/>
</dbReference>
<dbReference type="Pfam" id="PF13629">
    <property type="entry name" value="T2SS-T3SS_pil_N"/>
    <property type="match status" value="1"/>
</dbReference>
<feature type="domain" description="BON" evidence="3">
    <location>
        <begin position="150"/>
        <end position="220"/>
    </location>
</feature>
<dbReference type="PROSITE" id="PS50914">
    <property type="entry name" value="BON"/>
    <property type="match status" value="1"/>
</dbReference>
<keyword evidence="2" id="KW-0732">Signal</keyword>
<evidence type="ECO:0000313" key="5">
    <source>
        <dbReference type="Proteomes" id="UP000001364"/>
    </source>
</evidence>
<organism evidence="4 5">
    <name type="scientific">Caulobacter vibrioides (strain NA1000 / CB15N)</name>
    <name type="common">Caulobacter crescentus</name>
    <dbReference type="NCBI Taxonomy" id="565050"/>
    <lineage>
        <taxon>Bacteria</taxon>
        <taxon>Pseudomonadati</taxon>
        <taxon>Pseudomonadota</taxon>
        <taxon>Alphaproteobacteria</taxon>
        <taxon>Caulobacterales</taxon>
        <taxon>Caulobacteraceae</taxon>
        <taxon>Caulobacter</taxon>
    </lineage>
</organism>
<dbReference type="GeneID" id="7333494"/>
<dbReference type="InterPro" id="IPR032789">
    <property type="entry name" value="T2SS-T3SS_pil_N"/>
</dbReference>
<dbReference type="InterPro" id="IPR007055">
    <property type="entry name" value="BON_dom"/>
</dbReference>
<gene>
    <name evidence="4" type="primary">cpaC</name>
    <name evidence="4" type="ordered locus">CCNA_03040</name>
</gene>